<dbReference type="Pfam" id="PF13561">
    <property type="entry name" value="adh_short_C2"/>
    <property type="match status" value="1"/>
</dbReference>
<protein>
    <submittedName>
        <fullName evidence="2">SDR family oxidoreductase</fullName>
    </submittedName>
</protein>
<dbReference type="SUPFAM" id="SSF51735">
    <property type="entry name" value="NAD(P)-binding Rossmann-fold domains"/>
    <property type="match status" value="1"/>
</dbReference>
<organism evidence="2 3">
    <name type="scientific">Actinomycetospora aeridis</name>
    <dbReference type="NCBI Taxonomy" id="3129231"/>
    <lineage>
        <taxon>Bacteria</taxon>
        <taxon>Bacillati</taxon>
        <taxon>Actinomycetota</taxon>
        <taxon>Actinomycetes</taxon>
        <taxon>Pseudonocardiales</taxon>
        <taxon>Pseudonocardiaceae</taxon>
        <taxon>Actinomycetospora</taxon>
    </lineage>
</organism>
<evidence type="ECO:0000313" key="2">
    <source>
        <dbReference type="EMBL" id="MEJ2885220.1"/>
    </source>
</evidence>
<accession>A0ABU8MYL6</accession>
<evidence type="ECO:0000256" key="1">
    <source>
        <dbReference type="SAM" id="MobiDB-lite"/>
    </source>
</evidence>
<dbReference type="InterPro" id="IPR036291">
    <property type="entry name" value="NAD(P)-bd_dom_sf"/>
</dbReference>
<proteinExistence type="predicted"/>
<comment type="caution">
    <text evidence="2">The sequence shown here is derived from an EMBL/GenBank/DDBJ whole genome shotgun (WGS) entry which is preliminary data.</text>
</comment>
<name>A0ABU8MYL6_9PSEU</name>
<dbReference type="Gene3D" id="3.40.50.720">
    <property type="entry name" value="NAD(P)-binding Rossmann-like Domain"/>
    <property type="match status" value="1"/>
</dbReference>
<gene>
    <name evidence="2" type="ORF">WCD41_02060</name>
</gene>
<evidence type="ECO:0000313" key="3">
    <source>
        <dbReference type="Proteomes" id="UP001370100"/>
    </source>
</evidence>
<dbReference type="InterPro" id="IPR002347">
    <property type="entry name" value="SDR_fam"/>
</dbReference>
<reference evidence="2 3" key="1">
    <citation type="submission" date="2024-03" db="EMBL/GenBank/DDBJ databases">
        <title>Actinomycetospora sp. OC33-EN06, a novel actinomycete isolated from wild orchid (Aerides multiflora).</title>
        <authorList>
            <person name="Suriyachadkun C."/>
        </authorList>
    </citation>
    <scope>NUCLEOTIDE SEQUENCE [LARGE SCALE GENOMIC DNA]</scope>
    <source>
        <strain evidence="2 3">OC33-EN06</strain>
    </source>
</reference>
<dbReference type="RefSeq" id="WP_337712317.1">
    <property type="nucleotide sequence ID" value="NZ_JBBEGL010000001.1"/>
</dbReference>
<feature type="region of interest" description="Disordered" evidence="1">
    <location>
        <begin position="1"/>
        <end position="32"/>
    </location>
</feature>
<keyword evidence="3" id="KW-1185">Reference proteome</keyword>
<sequence>MAGGLSNPVDCDHPGVGARGAGRPRRDRQAVADPLKRTALRNTGAFQFKMTAQVPEGPLLEFVSQRSPLGRLGEQELDAALLVFLASTASSYITGSTLPVDGGMSGH</sequence>
<dbReference type="Proteomes" id="UP001370100">
    <property type="component" value="Unassembled WGS sequence"/>
</dbReference>
<dbReference type="EMBL" id="JBBEGL010000001">
    <property type="protein sequence ID" value="MEJ2885220.1"/>
    <property type="molecule type" value="Genomic_DNA"/>
</dbReference>